<sequence>METRQCVCVDCGRRSYFSRCTFSASRFAGMYYTLHVPVPIMSRLLRSIAEPADICITQGAWYDVPDANYVT</sequence>
<dbReference type="Proteomes" id="UP001519460">
    <property type="component" value="Unassembled WGS sequence"/>
</dbReference>
<organism evidence="1 2">
    <name type="scientific">Batillaria attramentaria</name>
    <dbReference type="NCBI Taxonomy" id="370345"/>
    <lineage>
        <taxon>Eukaryota</taxon>
        <taxon>Metazoa</taxon>
        <taxon>Spiralia</taxon>
        <taxon>Lophotrochozoa</taxon>
        <taxon>Mollusca</taxon>
        <taxon>Gastropoda</taxon>
        <taxon>Caenogastropoda</taxon>
        <taxon>Sorbeoconcha</taxon>
        <taxon>Cerithioidea</taxon>
        <taxon>Batillariidae</taxon>
        <taxon>Batillaria</taxon>
    </lineage>
</organism>
<feature type="non-terminal residue" evidence="1">
    <location>
        <position position="71"/>
    </location>
</feature>
<evidence type="ECO:0000313" key="2">
    <source>
        <dbReference type="Proteomes" id="UP001519460"/>
    </source>
</evidence>
<protein>
    <submittedName>
        <fullName evidence="1">Uncharacterized protein</fullName>
    </submittedName>
</protein>
<gene>
    <name evidence="1" type="ORF">BaRGS_00037417</name>
</gene>
<reference evidence="1 2" key="1">
    <citation type="journal article" date="2023" name="Sci. Data">
        <title>Genome assembly of the Korean intertidal mud-creeper Batillaria attramentaria.</title>
        <authorList>
            <person name="Patra A.K."/>
            <person name="Ho P.T."/>
            <person name="Jun S."/>
            <person name="Lee S.J."/>
            <person name="Kim Y."/>
            <person name="Won Y.J."/>
        </authorList>
    </citation>
    <scope>NUCLEOTIDE SEQUENCE [LARGE SCALE GENOMIC DNA]</scope>
    <source>
        <strain evidence="1">Wonlab-2016</strain>
    </source>
</reference>
<keyword evidence="2" id="KW-1185">Reference proteome</keyword>
<dbReference type="EMBL" id="JACVVK020000559">
    <property type="protein sequence ID" value="KAK7466047.1"/>
    <property type="molecule type" value="Genomic_DNA"/>
</dbReference>
<proteinExistence type="predicted"/>
<name>A0ABD0J957_9CAEN</name>
<dbReference type="AlphaFoldDB" id="A0ABD0J957"/>
<comment type="caution">
    <text evidence="1">The sequence shown here is derived from an EMBL/GenBank/DDBJ whole genome shotgun (WGS) entry which is preliminary data.</text>
</comment>
<evidence type="ECO:0000313" key="1">
    <source>
        <dbReference type="EMBL" id="KAK7466047.1"/>
    </source>
</evidence>
<accession>A0ABD0J957</accession>